<sequence>MNIVSEILDQSQSVKEITSIDASSFKKEYFNKKKPVIIKGLASKWESTQKWNLDFFLNLKDDKDVYLLSDNFIQDDNRYRKASFKDYIKQLKDAENNNKRFKDYLTTLDIFEYYPELKSHIDFSFFEAHTKVNDITAWIGPANTISGFHADTANNVYAQIKGKKMFIICSTKFNKTMYPSSKHIYGAVASDVDINNFDKDKFPEFMNNDFQTVILEPGDVLFVPQNWWHYVQSLDPSISISNFGYTKFEVYSLKFKERIIQSLHKRGYYKVNNCFCCEKK</sequence>
<reference evidence="2" key="1">
    <citation type="submission" date="2023-07" db="EMBL/GenBank/DDBJ databases">
        <title>Two novel species in the genus Flavivirga.</title>
        <authorList>
            <person name="Kwon K."/>
        </authorList>
    </citation>
    <scope>NUCLEOTIDE SEQUENCE</scope>
    <source>
        <strain evidence="2">KCTC 52353</strain>
    </source>
</reference>
<feature type="domain" description="JmjC" evidence="1">
    <location>
        <begin position="97"/>
        <end position="261"/>
    </location>
</feature>
<proteinExistence type="predicted"/>
<dbReference type="Proteomes" id="UP001176883">
    <property type="component" value="Unassembled WGS sequence"/>
</dbReference>
<dbReference type="PROSITE" id="PS51184">
    <property type="entry name" value="JMJC"/>
    <property type="match status" value="1"/>
</dbReference>
<name>A0ABT8WDD3_9FLAO</name>
<dbReference type="Pfam" id="PF13621">
    <property type="entry name" value="Cupin_8"/>
    <property type="match status" value="1"/>
</dbReference>
<dbReference type="PANTHER" id="PTHR12461:SF105">
    <property type="entry name" value="HYPOXIA-INDUCIBLE FACTOR 1-ALPHA INHIBITOR"/>
    <property type="match status" value="1"/>
</dbReference>
<dbReference type="InterPro" id="IPR041667">
    <property type="entry name" value="Cupin_8"/>
</dbReference>
<dbReference type="RefSeq" id="WP_303278859.1">
    <property type="nucleotide sequence ID" value="NZ_JAUOEK010000142.1"/>
</dbReference>
<evidence type="ECO:0000313" key="3">
    <source>
        <dbReference type="Proteomes" id="UP001176883"/>
    </source>
</evidence>
<evidence type="ECO:0000259" key="1">
    <source>
        <dbReference type="PROSITE" id="PS51184"/>
    </source>
</evidence>
<dbReference type="InterPro" id="IPR003347">
    <property type="entry name" value="JmjC_dom"/>
</dbReference>
<accession>A0ABT8WDD3</accession>
<dbReference type="SUPFAM" id="SSF51197">
    <property type="entry name" value="Clavaminate synthase-like"/>
    <property type="match status" value="1"/>
</dbReference>
<keyword evidence="3" id="KW-1185">Reference proteome</keyword>
<dbReference type="PANTHER" id="PTHR12461">
    <property type="entry name" value="HYPOXIA-INDUCIBLE FACTOR 1 ALPHA INHIBITOR-RELATED"/>
    <property type="match status" value="1"/>
</dbReference>
<comment type="caution">
    <text evidence="2">The sequence shown here is derived from an EMBL/GenBank/DDBJ whole genome shotgun (WGS) entry which is preliminary data.</text>
</comment>
<evidence type="ECO:0000313" key="2">
    <source>
        <dbReference type="EMBL" id="MDO5971155.1"/>
    </source>
</evidence>
<protein>
    <submittedName>
        <fullName evidence="2">Cupin-like domain-containing protein</fullName>
    </submittedName>
</protein>
<gene>
    <name evidence="2" type="ORF">Q4Q35_15205</name>
</gene>
<dbReference type="EMBL" id="JAUOEK010000142">
    <property type="protein sequence ID" value="MDO5971155.1"/>
    <property type="molecule type" value="Genomic_DNA"/>
</dbReference>
<dbReference type="SMART" id="SM00558">
    <property type="entry name" value="JmjC"/>
    <property type="match status" value="1"/>
</dbReference>
<dbReference type="Gene3D" id="2.60.120.650">
    <property type="entry name" value="Cupin"/>
    <property type="match status" value="1"/>
</dbReference>
<organism evidence="2 3">
    <name type="scientific">Flavivirga aquimarina</name>
    <dbReference type="NCBI Taxonomy" id="2027862"/>
    <lineage>
        <taxon>Bacteria</taxon>
        <taxon>Pseudomonadati</taxon>
        <taxon>Bacteroidota</taxon>
        <taxon>Flavobacteriia</taxon>
        <taxon>Flavobacteriales</taxon>
        <taxon>Flavobacteriaceae</taxon>
        <taxon>Flavivirga</taxon>
    </lineage>
</organism>